<name>A0ACC0C4S7_CATRO</name>
<sequence>MREKASFRRLVPTNRCLVEVEGFYEWKKDGSKRQPYYIHFQDERPMVFAALFDSWKNSEGEALYTFTILTTSSSSSLAWLHDRMPVIFSNKESIEMWLNAPPSTNFDTILKPYEEKDLAWYPVTPAMGKPSFDGPECIKEIQLKTNENRTISEFFSKKGAGRQPGSKPYSRNTTEEATEIHPPKTEEDTANEDPKDSQAITDKDNDDNKPDNFESFHQGAANISMKREYEELSTKMKHSDEEADKHVSPPQKRLKDESGETEMKHKEETKTPSLDETDKLGKGSAKKKTAASSNKQPTLLSYFGKG</sequence>
<reference evidence="2" key="1">
    <citation type="journal article" date="2023" name="Nat. Plants">
        <title>Single-cell RNA sequencing provides a high-resolution roadmap for understanding the multicellular compartmentation of specialized metabolism.</title>
        <authorList>
            <person name="Sun S."/>
            <person name="Shen X."/>
            <person name="Li Y."/>
            <person name="Li Y."/>
            <person name="Wang S."/>
            <person name="Li R."/>
            <person name="Zhang H."/>
            <person name="Shen G."/>
            <person name="Guo B."/>
            <person name="Wei J."/>
            <person name="Xu J."/>
            <person name="St-Pierre B."/>
            <person name="Chen S."/>
            <person name="Sun C."/>
        </authorList>
    </citation>
    <scope>NUCLEOTIDE SEQUENCE [LARGE SCALE GENOMIC DNA]</scope>
</reference>
<organism evidence="1 2">
    <name type="scientific">Catharanthus roseus</name>
    <name type="common">Madagascar periwinkle</name>
    <name type="synonym">Vinca rosea</name>
    <dbReference type="NCBI Taxonomy" id="4058"/>
    <lineage>
        <taxon>Eukaryota</taxon>
        <taxon>Viridiplantae</taxon>
        <taxon>Streptophyta</taxon>
        <taxon>Embryophyta</taxon>
        <taxon>Tracheophyta</taxon>
        <taxon>Spermatophyta</taxon>
        <taxon>Magnoliopsida</taxon>
        <taxon>eudicotyledons</taxon>
        <taxon>Gunneridae</taxon>
        <taxon>Pentapetalae</taxon>
        <taxon>asterids</taxon>
        <taxon>lamiids</taxon>
        <taxon>Gentianales</taxon>
        <taxon>Apocynaceae</taxon>
        <taxon>Rauvolfioideae</taxon>
        <taxon>Vinceae</taxon>
        <taxon>Catharanthinae</taxon>
        <taxon>Catharanthus</taxon>
    </lineage>
</organism>
<protein>
    <submittedName>
        <fullName evidence="1">Uncharacterized protein</fullName>
    </submittedName>
</protein>
<gene>
    <name evidence="1" type="ORF">M9H77_01126</name>
</gene>
<dbReference type="EMBL" id="CM044701">
    <property type="protein sequence ID" value="KAI5679899.1"/>
    <property type="molecule type" value="Genomic_DNA"/>
</dbReference>
<dbReference type="Proteomes" id="UP001060085">
    <property type="component" value="Linkage Group LG01"/>
</dbReference>
<evidence type="ECO:0000313" key="2">
    <source>
        <dbReference type="Proteomes" id="UP001060085"/>
    </source>
</evidence>
<comment type="caution">
    <text evidence="1">The sequence shown here is derived from an EMBL/GenBank/DDBJ whole genome shotgun (WGS) entry which is preliminary data.</text>
</comment>
<keyword evidence="2" id="KW-1185">Reference proteome</keyword>
<evidence type="ECO:0000313" key="1">
    <source>
        <dbReference type="EMBL" id="KAI5679899.1"/>
    </source>
</evidence>
<accession>A0ACC0C4S7</accession>
<proteinExistence type="predicted"/>